<dbReference type="RefSeq" id="XP_070316112.1">
    <property type="nucleotide sequence ID" value="XM_070460011.1"/>
</dbReference>
<dbReference type="InterPro" id="IPR022194">
    <property type="entry name" value="DUF3719"/>
</dbReference>
<organism evidence="4 5">
    <name type="scientific">Odocoileus virginianus</name>
    <name type="common">White-tailed deer</name>
    <dbReference type="NCBI Taxonomy" id="9874"/>
    <lineage>
        <taxon>Eukaryota</taxon>
        <taxon>Metazoa</taxon>
        <taxon>Chordata</taxon>
        <taxon>Craniata</taxon>
        <taxon>Vertebrata</taxon>
        <taxon>Euteleostomi</taxon>
        <taxon>Mammalia</taxon>
        <taxon>Eutheria</taxon>
        <taxon>Laurasiatheria</taxon>
        <taxon>Artiodactyla</taxon>
        <taxon>Ruminantia</taxon>
        <taxon>Pecora</taxon>
        <taxon>Cervidae</taxon>
        <taxon>Odocoileinae</taxon>
        <taxon>Odocoileus</taxon>
    </lineage>
</organism>
<evidence type="ECO:0000313" key="5">
    <source>
        <dbReference type="RefSeq" id="XP_070316112.1"/>
    </source>
</evidence>
<feature type="compositionally biased region" description="Pro residues" evidence="2">
    <location>
        <begin position="125"/>
        <end position="137"/>
    </location>
</feature>
<feature type="compositionally biased region" description="Low complexity" evidence="2">
    <location>
        <begin position="170"/>
        <end position="181"/>
    </location>
</feature>
<feature type="compositionally biased region" description="Low complexity" evidence="2">
    <location>
        <begin position="276"/>
        <end position="285"/>
    </location>
</feature>
<feature type="compositionally biased region" description="Low complexity" evidence="2">
    <location>
        <begin position="27"/>
        <end position="48"/>
    </location>
</feature>
<feature type="compositionally biased region" description="Low complexity" evidence="2">
    <location>
        <begin position="138"/>
        <end position="155"/>
    </location>
</feature>
<evidence type="ECO:0000256" key="1">
    <source>
        <dbReference type="ARBA" id="ARBA00008309"/>
    </source>
</evidence>
<dbReference type="Pfam" id="PF12516">
    <property type="entry name" value="DUF3719"/>
    <property type="match status" value="1"/>
</dbReference>
<feature type="compositionally biased region" description="Low complexity" evidence="2">
    <location>
        <begin position="61"/>
        <end position="72"/>
    </location>
</feature>
<proteinExistence type="inferred from homology"/>
<protein>
    <submittedName>
        <fullName evidence="5">Protein FAM149A isoform X1</fullName>
    </submittedName>
</protein>
<evidence type="ECO:0000259" key="3">
    <source>
        <dbReference type="Pfam" id="PF12516"/>
    </source>
</evidence>
<feature type="compositionally biased region" description="Acidic residues" evidence="2">
    <location>
        <begin position="221"/>
        <end position="231"/>
    </location>
</feature>
<reference evidence="5" key="2">
    <citation type="submission" date="2025-08" db="UniProtKB">
        <authorList>
            <consortium name="RefSeq"/>
        </authorList>
    </citation>
    <scope>IDENTIFICATION</scope>
    <source>
        <tissue evidence="5">Tongue muscle</tissue>
    </source>
</reference>
<comment type="similarity">
    <text evidence="1">Belongs to the FAM149 family.</text>
</comment>
<accession>A0ABM4HKL3</accession>
<dbReference type="Proteomes" id="UP001652640">
    <property type="component" value="Chromosome 32"/>
</dbReference>
<dbReference type="InterPro" id="IPR039630">
    <property type="entry name" value="FAM149"/>
</dbReference>
<dbReference type="GeneID" id="110135083"/>
<feature type="domain" description="DUF3719" evidence="3">
    <location>
        <begin position="340"/>
        <end position="405"/>
    </location>
</feature>
<feature type="region of interest" description="Disordered" evidence="2">
    <location>
        <begin position="276"/>
        <end position="309"/>
    </location>
</feature>
<feature type="compositionally biased region" description="Low complexity" evidence="2">
    <location>
        <begin position="294"/>
        <end position="309"/>
    </location>
</feature>
<dbReference type="PANTHER" id="PTHR31997:SF2">
    <property type="entry name" value="PROTEIN FAM149A"/>
    <property type="match status" value="1"/>
</dbReference>
<evidence type="ECO:0000256" key="2">
    <source>
        <dbReference type="SAM" id="MobiDB-lite"/>
    </source>
</evidence>
<evidence type="ECO:0000313" key="4">
    <source>
        <dbReference type="Proteomes" id="UP001652640"/>
    </source>
</evidence>
<name>A0ABM4HKL3_ODOVR</name>
<reference evidence="4" key="1">
    <citation type="journal article" date="2022" name="J. Hered.">
        <title>A De Novo Chromosome-Level Genome Assembly of the White-Tailed Deer, Odocoileus Virginianus.</title>
        <authorList>
            <person name="London E.W."/>
            <person name="Roca A.L."/>
            <person name="Novakofski J.E."/>
            <person name="Mateus-Pinilla N.E."/>
        </authorList>
    </citation>
    <scope>NUCLEOTIDE SEQUENCE [LARGE SCALE GENOMIC DNA]</scope>
</reference>
<feature type="region of interest" description="Disordered" evidence="2">
    <location>
        <begin position="690"/>
        <end position="727"/>
    </location>
</feature>
<feature type="region of interest" description="Disordered" evidence="2">
    <location>
        <begin position="20"/>
        <end position="260"/>
    </location>
</feature>
<keyword evidence="4" id="KW-1185">Reference proteome</keyword>
<gene>
    <name evidence="5" type="primary">FAM149A</name>
</gene>
<sequence length="820" mass="87696">MKVAVLDLGSLFAKIFKTSTAPPAAPSPVASSSPSRGAAAAGSAGSRPDTSLSAARTLTVLPALAPDSPSSSRGPSVLLQPTPPTLHPLLSAPHARVSVAGRPAQAVGTPASLPSSPGAARVRSSPPPLPLALPPAPSSGGRSSAGSPAHLVVVARPPPGPGAVWEAYPSIGGSAGSSSSSVTASPRNPRLPGPGEREPSVRAPLGPGPGPKTLFFTLPDIGEEWASDSDSEDGRRGRGLSEGSGKQNFAVKSKDPLPTHFTKNVQKAIAKYSRESGSSFSSSGSPTPTEAPNSWSGSGTQSSTTGLSTERSSIYSWRDDEFDKASAQKVQQLFWEVEEMLFEGKVSPQTQNLQAECREWAGRSLHLRVLGRQLIPPADEGVEHFQSSGPASAIHGPCPGDCGHSSNIRELCISGSQIIPAVLSAPWLLGPDDTRAVDLMARSSLEEEVFDVDGKIEEYFAFDRKQDDEDCLEQKPARRRGTWHKRGLPPVSPQACIRDAVAAEVFDHVWMNVVEVLEKLTRKNWELTLTEGKKQKEKLKVAENKSPPAVISRINADVSSVPPSRSSETRSISLASHLNPPQIHRFSNNFYSDLNGVMTIQAKPLQQRPIYFADRTQSEQEDKPLGVGSTVVSSAPNRLARITDARGPQTSAKKTLAHRRLPSLTSDSQRLKIPSVYSDEVLRGTKLQTGVDRMGSPSTQTSRSRLPPIGSETGEHHVAGPGSRPVSLRGRQLQNHGLSALPDGVERSPLRERSLTMEQFSRPSTTHTFRSDTPRKGSLTLMEFAGHMWTGQGFLTGSQYPPKSFQRTTLTLRKRFQVAS</sequence>
<dbReference type="PANTHER" id="PTHR31997">
    <property type="entry name" value="AGAP003710-PA"/>
    <property type="match status" value="1"/>
</dbReference>